<dbReference type="EMBL" id="CP045273">
    <property type="protein sequence ID" value="QJX79997.1"/>
    <property type="molecule type" value="Genomic_DNA"/>
</dbReference>
<reference evidence="1 2" key="1">
    <citation type="submission" date="2019-10" db="EMBL/GenBank/DDBJ databases">
        <title>Complete genome sequences for adaption low water activity.</title>
        <authorList>
            <person name="Zhao L."/>
            <person name="Zhong J."/>
        </authorList>
    </citation>
    <scope>NUCLEOTIDE SEQUENCE [LARGE SCALE GENOMIC DNA]</scope>
    <source>
        <strain evidence="1 2">FDU301</strain>
        <plasmid evidence="2">pfdu301a</plasmid>
    </source>
</reference>
<name>A0A6M6E663_PRIMG</name>
<protein>
    <submittedName>
        <fullName evidence="1">Uncharacterized protein</fullName>
    </submittedName>
</protein>
<organism evidence="1 2">
    <name type="scientific">Priestia megaterium</name>
    <name type="common">Bacillus megaterium</name>
    <dbReference type="NCBI Taxonomy" id="1404"/>
    <lineage>
        <taxon>Bacteria</taxon>
        <taxon>Bacillati</taxon>
        <taxon>Bacillota</taxon>
        <taxon>Bacilli</taxon>
        <taxon>Bacillales</taxon>
        <taxon>Bacillaceae</taxon>
        <taxon>Priestia</taxon>
    </lineage>
</organism>
<geneLocation type="plasmid" evidence="2">
    <name>pfdu301a</name>
</geneLocation>
<proteinExistence type="predicted"/>
<keyword evidence="1" id="KW-0614">Plasmid</keyword>
<accession>A0A6M6E663</accession>
<dbReference type="AlphaFoldDB" id="A0A6M6E663"/>
<dbReference type="Proteomes" id="UP000501076">
    <property type="component" value="Plasmid pFDU301A"/>
</dbReference>
<gene>
    <name evidence="1" type="ORF">FDZ14_28245</name>
</gene>
<dbReference type="RefSeq" id="WP_171777980.1">
    <property type="nucleotide sequence ID" value="NZ_CP045273.1"/>
</dbReference>
<evidence type="ECO:0000313" key="1">
    <source>
        <dbReference type="EMBL" id="QJX79997.1"/>
    </source>
</evidence>
<evidence type="ECO:0000313" key="2">
    <source>
        <dbReference type="Proteomes" id="UP000501076"/>
    </source>
</evidence>
<sequence>MKLLKNKDKTNLTHLNKELNYIQGYWFDIITATKEHIGNITGYKIHIPLLVNDLLTTCHSFDEFKKVSPLCSSLLEYLYENLKMLEGHNGYLYFLNNLYIKEEFINTRKEEYALMLLQDKMDVIIYSYGHTEDFDPYAKQDKTLDRREEHERMLFKKGWMQESANNFFIYIDDLKNKQRYKNPPYLTINESPFEHWVKSQGRNWANSLWKGVINQTKFADHWKKMRFYYNISTLPEDNNPVPNDFLRELNIINFIEYKPIIEGDEHDYETDEPPIERALIVKYKQRMHCISYTKIEIDDIECKELRFGILDEEDSLVKSEEDLTVENEEDLSFNFDSSLDEPFNYNVEVWLIDFFTEFIERMYNQYIEDIKKPKSFFFYALNWGVQINLKKTPLL</sequence>